<dbReference type="PROSITE" id="PS01360">
    <property type="entry name" value="ZF_MYND_1"/>
    <property type="match status" value="1"/>
</dbReference>
<keyword evidence="7" id="KW-1185">Reference proteome</keyword>
<dbReference type="GO" id="GO:0008270">
    <property type="term" value="F:zinc ion binding"/>
    <property type="evidence" value="ECO:0007669"/>
    <property type="project" value="UniProtKB-KW"/>
</dbReference>
<dbReference type="Gene3D" id="6.10.140.2220">
    <property type="match status" value="1"/>
</dbReference>
<dbReference type="EMBL" id="KL198053">
    <property type="protein sequence ID" value="KDQ11974.1"/>
    <property type="molecule type" value="Genomic_DNA"/>
</dbReference>
<dbReference type="STRING" id="930990.A0A067M8U1"/>
<accession>A0A067M8U1</accession>
<evidence type="ECO:0000259" key="5">
    <source>
        <dbReference type="PROSITE" id="PS50865"/>
    </source>
</evidence>
<dbReference type="PANTHER" id="PTHR28069">
    <property type="entry name" value="GH20023P"/>
    <property type="match status" value="1"/>
</dbReference>
<dbReference type="InterPro" id="IPR046824">
    <property type="entry name" value="Mss51-like_C"/>
</dbReference>
<dbReference type="SUPFAM" id="SSF144232">
    <property type="entry name" value="HIT/MYND zinc finger-like"/>
    <property type="match status" value="1"/>
</dbReference>
<evidence type="ECO:0000256" key="1">
    <source>
        <dbReference type="ARBA" id="ARBA00022723"/>
    </source>
</evidence>
<evidence type="ECO:0000313" key="6">
    <source>
        <dbReference type="EMBL" id="KDQ11974.1"/>
    </source>
</evidence>
<keyword evidence="3" id="KW-0862">Zinc</keyword>
<dbReference type="Proteomes" id="UP000027195">
    <property type="component" value="Unassembled WGS sequence"/>
</dbReference>
<feature type="domain" description="MYND-type" evidence="5">
    <location>
        <begin position="16"/>
        <end position="53"/>
    </location>
</feature>
<dbReference type="InParanoid" id="A0A067M8U1"/>
<keyword evidence="1" id="KW-0479">Metal-binding</keyword>
<protein>
    <recommendedName>
        <fullName evidence="5">MYND-type domain-containing protein</fullName>
    </recommendedName>
</protein>
<dbReference type="AlphaFoldDB" id="A0A067M8U1"/>
<evidence type="ECO:0000313" key="7">
    <source>
        <dbReference type="Proteomes" id="UP000027195"/>
    </source>
</evidence>
<dbReference type="OrthoDB" id="432970at2759"/>
<reference evidence="7" key="1">
    <citation type="journal article" date="2014" name="Proc. Natl. Acad. Sci. U.S.A.">
        <title>Extensive sampling of basidiomycete genomes demonstrates inadequacy of the white-rot/brown-rot paradigm for wood decay fungi.</title>
        <authorList>
            <person name="Riley R."/>
            <person name="Salamov A.A."/>
            <person name="Brown D.W."/>
            <person name="Nagy L.G."/>
            <person name="Floudas D."/>
            <person name="Held B.W."/>
            <person name="Levasseur A."/>
            <person name="Lombard V."/>
            <person name="Morin E."/>
            <person name="Otillar R."/>
            <person name="Lindquist E.A."/>
            <person name="Sun H."/>
            <person name="LaButti K.M."/>
            <person name="Schmutz J."/>
            <person name="Jabbour D."/>
            <person name="Luo H."/>
            <person name="Baker S.E."/>
            <person name="Pisabarro A.G."/>
            <person name="Walton J.D."/>
            <person name="Blanchette R.A."/>
            <person name="Henrissat B."/>
            <person name="Martin F."/>
            <person name="Cullen D."/>
            <person name="Hibbett D.S."/>
            <person name="Grigoriev I.V."/>
        </authorList>
    </citation>
    <scope>NUCLEOTIDE SEQUENCE [LARGE SCALE GENOMIC DNA]</scope>
    <source>
        <strain evidence="7">FD-172 SS1</strain>
    </source>
</reference>
<organism evidence="6 7">
    <name type="scientific">Botryobasidium botryosum (strain FD-172 SS1)</name>
    <dbReference type="NCBI Taxonomy" id="930990"/>
    <lineage>
        <taxon>Eukaryota</taxon>
        <taxon>Fungi</taxon>
        <taxon>Dikarya</taxon>
        <taxon>Basidiomycota</taxon>
        <taxon>Agaricomycotina</taxon>
        <taxon>Agaricomycetes</taxon>
        <taxon>Cantharellales</taxon>
        <taxon>Botryobasidiaceae</taxon>
        <taxon>Botryobasidium</taxon>
    </lineage>
</organism>
<evidence type="ECO:0000256" key="2">
    <source>
        <dbReference type="ARBA" id="ARBA00022771"/>
    </source>
</evidence>
<sequence>MDHKRPPVLAWVNQACYSCFTEEDLKRCGGCKRVSFCSNECSRANWSKHKSLCKALKTYEQEPAAILFSSFSLSEEPSDHDGYLFNAGEADGKNKLRRLADLMKRPLTVDERNLVGWEPRCLGCTRTDQLLRMEKKTAQLQLCPECKLSFFCSGSHRDFAMPNHKKVGPEGVSQCGANQMIREDDHFKRSAGPDAPDFAWAPSRVVSEWTSLGDSSWTTEYTPILAEEAGLPESALPGILRVATEGLTMPLTILLALEKLARTPEWFKQETLVIHVIGASQHEMMRGMMFEEILHRVPEVKVLKIYFVGPQLSQFGGSGEIDMDCCPKCTAQGRKRTHVIQAMSYHEFASKPSYTKPDVAVAQNSGCGSEETASWKPTIKLLVDEKIPALFTSYQQEEAEQDHDLIKSLGATIDPSLAKVYNKWASHVRHMEPFKVKGYYTFNGWLAAGFR</sequence>
<proteinExistence type="predicted"/>
<dbReference type="Pfam" id="PF01753">
    <property type="entry name" value="zf-MYND"/>
    <property type="match status" value="1"/>
</dbReference>
<gene>
    <name evidence="6" type="ORF">BOTBODRAFT_135118</name>
</gene>
<evidence type="ECO:0000256" key="4">
    <source>
        <dbReference type="PROSITE-ProRule" id="PRU00134"/>
    </source>
</evidence>
<name>A0A067M8U1_BOTB1</name>
<dbReference type="InterPro" id="IPR002893">
    <property type="entry name" value="Znf_MYND"/>
</dbReference>
<dbReference type="PROSITE" id="PS50865">
    <property type="entry name" value="ZF_MYND_2"/>
    <property type="match status" value="1"/>
</dbReference>
<keyword evidence="2 4" id="KW-0863">Zinc-finger</keyword>
<evidence type="ECO:0000256" key="3">
    <source>
        <dbReference type="ARBA" id="ARBA00022833"/>
    </source>
</evidence>
<dbReference type="HOGENOM" id="CLU_045558_0_0_1"/>
<dbReference type="Pfam" id="PF20179">
    <property type="entry name" value="MSS51_C"/>
    <property type="match status" value="1"/>
</dbReference>